<dbReference type="EMBL" id="VUOC01000002">
    <property type="protein sequence ID" value="KAA2243549.1"/>
    <property type="molecule type" value="Genomic_DNA"/>
</dbReference>
<dbReference type="Proteomes" id="UP000324611">
    <property type="component" value="Unassembled WGS sequence"/>
</dbReference>
<feature type="domain" description="Iminophenyl-pyruvate dimer synthase" evidence="1">
    <location>
        <begin position="25"/>
        <end position="228"/>
    </location>
</feature>
<evidence type="ECO:0000259" key="1">
    <source>
        <dbReference type="Pfam" id="PF12902"/>
    </source>
</evidence>
<organism evidence="2 3">
    <name type="scientific">Chitinophaga agrisoli</name>
    <dbReference type="NCBI Taxonomy" id="2607653"/>
    <lineage>
        <taxon>Bacteria</taxon>
        <taxon>Pseudomonadati</taxon>
        <taxon>Bacteroidota</taxon>
        <taxon>Chitinophagia</taxon>
        <taxon>Chitinophagales</taxon>
        <taxon>Chitinophagaceae</taxon>
        <taxon>Chitinophaga</taxon>
    </lineage>
</organism>
<sequence>MLKINPQFIHRAKQASKLPELFPLFQNAIELEHSTIPPYLTAMFSFKPGTGDYIRTVIHSVVIEEMLHMTIAGNILNAIGGSPDINKKDFIPDYKCHLPMGIGGELEVGLERYSRELVHKVFMEIEEPEHPLELKSRAVETDTYKTIGEFYQALQEKLAELAPEHLPGDPAKQVTSSFFSKDLLYPILTKTDAIKAINIIVEQGEGTTTSPADFDGEIAHYYKFQELYKGRQLVKDPDAPHGYSFTGPEIPFNPADVWPIFPNTKANMVAPGTEERRRLDEFNGSYVSLLNGLHRTFNGHPGYLPATIGVMFDLRLAAEKLCGTAFPGKPGFNLGPSFEWVDVLQPAPVNKALV</sequence>
<reference evidence="2 3" key="2">
    <citation type="submission" date="2019-09" db="EMBL/GenBank/DDBJ databases">
        <authorList>
            <person name="Jin C."/>
        </authorList>
    </citation>
    <scope>NUCLEOTIDE SEQUENCE [LARGE SCALE GENOMIC DNA]</scope>
    <source>
        <strain evidence="2 3">BN140078</strain>
    </source>
</reference>
<keyword evidence="3" id="KW-1185">Reference proteome</keyword>
<dbReference type="InterPro" id="IPR026820">
    <property type="entry name" value="VioB/RebD_dom"/>
</dbReference>
<dbReference type="PANTHER" id="PTHR34400">
    <property type="match status" value="1"/>
</dbReference>
<comment type="caution">
    <text evidence="2">The sequence shown here is derived from an EMBL/GenBank/DDBJ whole genome shotgun (WGS) entry which is preliminary data.</text>
</comment>
<gene>
    <name evidence="2" type="ORF">F0L74_13735</name>
</gene>
<reference evidence="2 3" key="1">
    <citation type="submission" date="2019-09" db="EMBL/GenBank/DDBJ databases">
        <title>Chitinophaga ginsengihumi sp. nov., isolated from soil of ginseng rhizosphere.</title>
        <authorList>
            <person name="Lee J."/>
        </authorList>
    </citation>
    <scope>NUCLEOTIDE SEQUENCE [LARGE SCALE GENOMIC DNA]</scope>
    <source>
        <strain evidence="2 3">BN140078</strain>
    </source>
</reference>
<accession>A0A5B2VZR7</accession>
<proteinExistence type="predicted"/>
<protein>
    <recommendedName>
        <fullName evidence="1">Iminophenyl-pyruvate dimer synthase domain-containing protein</fullName>
    </recommendedName>
</protein>
<evidence type="ECO:0000313" key="2">
    <source>
        <dbReference type="EMBL" id="KAA2243549.1"/>
    </source>
</evidence>
<dbReference type="RefSeq" id="WP_149838424.1">
    <property type="nucleotide sequence ID" value="NZ_VUOC01000002.1"/>
</dbReference>
<dbReference type="PANTHER" id="PTHR34400:SF4">
    <property type="entry name" value="MEMBRANE PROTEIN"/>
    <property type="match status" value="1"/>
</dbReference>
<dbReference type="InterPro" id="IPR012347">
    <property type="entry name" value="Ferritin-like"/>
</dbReference>
<evidence type="ECO:0000313" key="3">
    <source>
        <dbReference type="Proteomes" id="UP000324611"/>
    </source>
</evidence>
<dbReference type="AlphaFoldDB" id="A0A5B2VZR7"/>
<dbReference type="Pfam" id="PF12902">
    <property type="entry name" value="Ferritin-like"/>
    <property type="match status" value="1"/>
</dbReference>
<dbReference type="Gene3D" id="1.20.1260.10">
    <property type="match status" value="1"/>
</dbReference>
<name>A0A5B2VZR7_9BACT</name>